<feature type="non-terminal residue" evidence="1">
    <location>
        <position position="1"/>
    </location>
</feature>
<sequence length="200" mass="22312">RPTKPVAMNVPPAPITNCPLFLEVCPEPEPKPKSKVRGAKHDQVEVHVLGPRTLELAATFSEFLKILAEMAFAAGPDELVLESLRWRWCKSCSVKGDCLPVVTTEGFDYMMEQIGASDLGKVGMLVIVMDQPREKDEKIAPWIKAAKVSHKLAEGEKENTEVAKGKKLSLDKQLEPIRDDLMNRSGEYAGRNRRRHPGRT</sequence>
<evidence type="ECO:0000313" key="2">
    <source>
        <dbReference type="Proteomes" id="UP000790377"/>
    </source>
</evidence>
<comment type="caution">
    <text evidence="1">The sequence shown here is derived from an EMBL/GenBank/DDBJ whole genome shotgun (WGS) entry which is preliminary data.</text>
</comment>
<gene>
    <name evidence="1" type="ORF">BJ138DRAFT_994714</name>
</gene>
<organism evidence="1 2">
    <name type="scientific">Hygrophoropsis aurantiaca</name>
    <dbReference type="NCBI Taxonomy" id="72124"/>
    <lineage>
        <taxon>Eukaryota</taxon>
        <taxon>Fungi</taxon>
        <taxon>Dikarya</taxon>
        <taxon>Basidiomycota</taxon>
        <taxon>Agaricomycotina</taxon>
        <taxon>Agaricomycetes</taxon>
        <taxon>Agaricomycetidae</taxon>
        <taxon>Boletales</taxon>
        <taxon>Coniophorineae</taxon>
        <taxon>Hygrophoropsidaceae</taxon>
        <taxon>Hygrophoropsis</taxon>
    </lineage>
</organism>
<proteinExistence type="predicted"/>
<name>A0ACB7ZRG3_9AGAM</name>
<evidence type="ECO:0000313" key="1">
    <source>
        <dbReference type="EMBL" id="KAH7903398.1"/>
    </source>
</evidence>
<keyword evidence="2" id="KW-1185">Reference proteome</keyword>
<accession>A0ACB7ZRG3</accession>
<feature type="non-terminal residue" evidence="1">
    <location>
        <position position="200"/>
    </location>
</feature>
<dbReference type="EMBL" id="MU269000">
    <property type="protein sequence ID" value="KAH7903398.1"/>
    <property type="molecule type" value="Genomic_DNA"/>
</dbReference>
<protein>
    <submittedName>
        <fullName evidence="1">Uncharacterized protein</fullName>
    </submittedName>
</protein>
<dbReference type="Proteomes" id="UP000790377">
    <property type="component" value="Unassembled WGS sequence"/>
</dbReference>
<reference evidence="1" key="1">
    <citation type="journal article" date="2021" name="New Phytol.">
        <title>Evolutionary innovations through gain and loss of genes in the ectomycorrhizal Boletales.</title>
        <authorList>
            <person name="Wu G."/>
            <person name="Miyauchi S."/>
            <person name="Morin E."/>
            <person name="Kuo A."/>
            <person name="Drula E."/>
            <person name="Varga T."/>
            <person name="Kohler A."/>
            <person name="Feng B."/>
            <person name="Cao Y."/>
            <person name="Lipzen A."/>
            <person name="Daum C."/>
            <person name="Hundley H."/>
            <person name="Pangilinan J."/>
            <person name="Johnson J."/>
            <person name="Barry K."/>
            <person name="LaButti K."/>
            <person name="Ng V."/>
            <person name="Ahrendt S."/>
            <person name="Min B."/>
            <person name="Choi I.G."/>
            <person name="Park H."/>
            <person name="Plett J.M."/>
            <person name="Magnuson J."/>
            <person name="Spatafora J.W."/>
            <person name="Nagy L.G."/>
            <person name="Henrissat B."/>
            <person name="Grigoriev I.V."/>
            <person name="Yang Z.L."/>
            <person name="Xu J."/>
            <person name="Martin F.M."/>
        </authorList>
    </citation>
    <scope>NUCLEOTIDE SEQUENCE</scope>
    <source>
        <strain evidence="1">ATCC 28755</strain>
    </source>
</reference>